<keyword evidence="3" id="KW-1185">Reference proteome</keyword>
<dbReference type="AlphaFoldDB" id="A0A2A9HJZ1"/>
<name>A0A2A9HJZ1_TEPT2</name>
<dbReference type="Proteomes" id="UP000223071">
    <property type="component" value="Unassembled WGS sequence"/>
</dbReference>
<reference evidence="2 3" key="1">
    <citation type="submission" date="2017-09" db="EMBL/GenBank/DDBJ databases">
        <title>Sequencing the genomes of two abundant thermophiles in Great Basin hot springs: Thermocrinis jamiesonii and novel Chloroflexi Thermoflexus hugenholtzii.</title>
        <authorList>
            <person name="Hedlund B."/>
        </authorList>
    </citation>
    <scope>NUCLEOTIDE SEQUENCE [LARGE SCALE GENOMIC DNA]</scope>
    <source>
        <strain evidence="2 3">G233</strain>
    </source>
</reference>
<dbReference type="EMBL" id="PDJQ01000001">
    <property type="protein sequence ID" value="PFG75179.1"/>
    <property type="molecule type" value="Genomic_DNA"/>
</dbReference>
<sequence length="264" mass="27742">MASSNISWRHPRQLALTAAALAAVIIAAGALLWNARSGSSEQPPVSAAPTPTPGLLSGVPADPVGALSRLQQEAPAAASALDGLLRGDPAATLSRLRTLSVACETIMVRGETDCTRLGVAPGTVIRKVTLDRRPNGFWADEADARRAVEYLLAGPVPRLDLLATMADGTTLAILGIEPRDPFDVPGGPVQASRPENRVARLQVHIAPDGTILGIAQATFSTPPLEVIRYDEHNGIGRYTIRYASPELRQQEADFAAGLADASRP</sequence>
<dbReference type="RefSeq" id="WP_133117616.1">
    <property type="nucleotide sequence ID" value="NZ_PDJQ01000001.1"/>
</dbReference>
<gene>
    <name evidence="2" type="ORF">A9A59_2445</name>
</gene>
<organism evidence="2 3">
    <name type="scientific">Tepidiforma thermophila (strain KCTC 52669 / CGMCC 1.13589 / G233)</name>
    <dbReference type="NCBI Taxonomy" id="2761530"/>
    <lineage>
        <taxon>Bacteria</taxon>
        <taxon>Bacillati</taxon>
        <taxon>Chloroflexota</taxon>
        <taxon>Tepidiformia</taxon>
        <taxon>Tepidiformales</taxon>
        <taxon>Tepidiformaceae</taxon>
        <taxon>Tepidiforma</taxon>
    </lineage>
</organism>
<evidence type="ECO:0000256" key="1">
    <source>
        <dbReference type="SAM" id="MobiDB-lite"/>
    </source>
</evidence>
<evidence type="ECO:0000313" key="2">
    <source>
        <dbReference type="EMBL" id="PFG75179.1"/>
    </source>
</evidence>
<proteinExistence type="predicted"/>
<accession>A0A2A9HJZ1</accession>
<protein>
    <submittedName>
        <fullName evidence="2">Uncharacterized protein</fullName>
    </submittedName>
</protein>
<comment type="caution">
    <text evidence="2">The sequence shown here is derived from an EMBL/GenBank/DDBJ whole genome shotgun (WGS) entry which is preliminary data.</text>
</comment>
<feature type="region of interest" description="Disordered" evidence="1">
    <location>
        <begin position="38"/>
        <end position="59"/>
    </location>
</feature>
<evidence type="ECO:0000313" key="3">
    <source>
        <dbReference type="Proteomes" id="UP000223071"/>
    </source>
</evidence>